<protein>
    <submittedName>
        <fullName evidence="2">Uncharacterized protein</fullName>
    </submittedName>
</protein>
<dbReference type="AlphaFoldDB" id="A0A1H3FSN5"/>
<dbReference type="EMBL" id="FNNI01000008">
    <property type="protein sequence ID" value="SDX93827.1"/>
    <property type="molecule type" value="Genomic_DNA"/>
</dbReference>
<dbReference type="STRING" id="574349.SAMN05443545_108130"/>
<feature type="region of interest" description="Disordered" evidence="1">
    <location>
        <begin position="55"/>
        <end position="77"/>
    </location>
</feature>
<evidence type="ECO:0000313" key="2">
    <source>
        <dbReference type="EMBL" id="SDX93827.1"/>
    </source>
</evidence>
<gene>
    <name evidence="2" type="ORF">SAMN05443545_108130</name>
</gene>
<organism evidence="2 3">
    <name type="scientific">Aidingimonas halophila</name>
    <dbReference type="NCBI Taxonomy" id="574349"/>
    <lineage>
        <taxon>Bacteria</taxon>
        <taxon>Pseudomonadati</taxon>
        <taxon>Pseudomonadota</taxon>
        <taxon>Gammaproteobacteria</taxon>
        <taxon>Oceanospirillales</taxon>
        <taxon>Halomonadaceae</taxon>
        <taxon>Aidingimonas</taxon>
    </lineage>
</organism>
<sequence length="77" mass="8431">MAYCTAMGNLPPLQRGVALLQAMAETASHGSFTLFHRVWHATCLPRLERAAISGTASRRISGLSGPRREPRVNQAVW</sequence>
<accession>A0A1H3FSN5</accession>
<evidence type="ECO:0000313" key="3">
    <source>
        <dbReference type="Proteomes" id="UP000198500"/>
    </source>
</evidence>
<proteinExistence type="predicted"/>
<evidence type="ECO:0000256" key="1">
    <source>
        <dbReference type="SAM" id="MobiDB-lite"/>
    </source>
</evidence>
<reference evidence="2 3" key="1">
    <citation type="submission" date="2016-10" db="EMBL/GenBank/DDBJ databases">
        <authorList>
            <person name="de Groot N.N."/>
        </authorList>
    </citation>
    <scope>NUCLEOTIDE SEQUENCE [LARGE SCALE GENOMIC DNA]</scope>
    <source>
        <strain evidence="2 3">DSM 19219</strain>
    </source>
</reference>
<keyword evidence="3" id="KW-1185">Reference proteome</keyword>
<dbReference type="Proteomes" id="UP000198500">
    <property type="component" value="Unassembled WGS sequence"/>
</dbReference>
<name>A0A1H3FSN5_9GAMM</name>